<dbReference type="GO" id="GO:0016740">
    <property type="term" value="F:transferase activity"/>
    <property type="evidence" value="ECO:0007669"/>
    <property type="project" value="UniProtKB-KW"/>
</dbReference>
<dbReference type="AlphaFoldDB" id="A0A1N7DDH4"/>
<keyword evidence="3" id="KW-1185">Reference proteome</keyword>
<evidence type="ECO:0000313" key="2">
    <source>
        <dbReference type="EMBL" id="SIR73909.1"/>
    </source>
</evidence>
<name>A0A1N7DDH4_9GAMM</name>
<evidence type="ECO:0000259" key="1">
    <source>
        <dbReference type="Pfam" id="PF01206"/>
    </source>
</evidence>
<protein>
    <submittedName>
        <fullName evidence="2">Sulfurtransferase TusA</fullName>
    </submittedName>
</protein>
<gene>
    <name evidence="2" type="ORF">SAMN02745664_101191</name>
</gene>
<dbReference type="SUPFAM" id="SSF64307">
    <property type="entry name" value="SirA-like"/>
    <property type="match status" value="1"/>
</dbReference>
<sequence>MNFFGTLEQTEQSFFYQELANQLDKLSLSPDTVVAFFDARNLPCPMPLLKAKITLRSINANQALYLIATDKNSQTDLLAYCQKNALTAHSWHSDAPDGTATIYHFILLKTA</sequence>
<dbReference type="CDD" id="cd00291">
    <property type="entry name" value="SirA_YedF_YeeD"/>
    <property type="match status" value="1"/>
</dbReference>
<proteinExistence type="predicted"/>
<evidence type="ECO:0000313" key="3">
    <source>
        <dbReference type="Proteomes" id="UP000187495"/>
    </source>
</evidence>
<accession>A0A1N7DDH4</accession>
<dbReference type="Gene3D" id="3.30.110.40">
    <property type="entry name" value="TusA-like domain"/>
    <property type="match status" value="1"/>
</dbReference>
<reference evidence="3" key="1">
    <citation type="submission" date="2017-01" db="EMBL/GenBank/DDBJ databases">
        <authorList>
            <person name="Varghese N."/>
            <person name="Submissions S."/>
        </authorList>
    </citation>
    <scope>NUCLEOTIDE SEQUENCE [LARGE SCALE GENOMIC DNA]</scope>
    <source>
        <strain evidence="3">DSM 21768</strain>
    </source>
</reference>
<dbReference type="STRING" id="34061.B0189_01245"/>
<keyword evidence="2" id="KW-0808">Transferase</keyword>
<dbReference type="Pfam" id="PF01206">
    <property type="entry name" value="TusA"/>
    <property type="match status" value="1"/>
</dbReference>
<dbReference type="InterPro" id="IPR036868">
    <property type="entry name" value="TusA-like_sf"/>
</dbReference>
<dbReference type="InterPro" id="IPR001455">
    <property type="entry name" value="TusA-like"/>
</dbReference>
<organism evidence="2 3">
    <name type="scientific">Moraxella cuniculi DSM 21768</name>
    <dbReference type="NCBI Taxonomy" id="1122245"/>
    <lineage>
        <taxon>Bacteria</taxon>
        <taxon>Pseudomonadati</taxon>
        <taxon>Pseudomonadota</taxon>
        <taxon>Gammaproteobacteria</taxon>
        <taxon>Moraxellales</taxon>
        <taxon>Moraxellaceae</taxon>
        <taxon>Moraxella</taxon>
    </lineage>
</organism>
<dbReference type="EMBL" id="FTNU01000001">
    <property type="protein sequence ID" value="SIR73909.1"/>
    <property type="molecule type" value="Genomic_DNA"/>
</dbReference>
<dbReference type="Proteomes" id="UP000187495">
    <property type="component" value="Unassembled WGS sequence"/>
</dbReference>
<feature type="domain" description="UPF0033" evidence="1">
    <location>
        <begin position="37"/>
        <end position="86"/>
    </location>
</feature>